<evidence type="ECO:0000313" key="2">
    <source>
        <dbReference type="EMBL" id="MDT9598062.1"/>
    </source>
</evidence>
<organism evidence="2 3">
    <name type="scientific">Sphingosinicella rhizophila</name>
    <dbReference type="NCBI Taxonomy" id="3050082"/>
    <lineage>
        <taxon>Bacteria</taxon>
        <taxon>Pseudomonadati</taxon>
        <taxon>Pseudomonadota</taxon>
        <taxon>Alphaproteobacteria</taxon>
        <taxon>Sphingomonadales</taxon>
        <taxon>Sphingosinicellaceae</taxon>
        <taxon>Sphingosinicella</taxon>
    </lineage>
</organism>
<dbReference type="EMBL" id="JAVUPU010000002">
    <property type="protein sequence ID" value="MDT9598062.1"/>
    <property type="molecule type" value="Genomic_DNA"/>
</dbReference>
<gene>
    <name evidence="2" type="ORF">RQX22_03745</name>
</gene>
<accession>A0ABU3Q422</accession>
<proteinExistence type="predicted"/>
<evidence type="ECO:0000256" key="1">
    <source>
        <dbReference type="SAM" id="MobiDB-lite"/>
    </source>
</evidence>
<sequence>MTKPPKSPPHSDLDGVREDERRNVDVANESGQDSGDLERADRHSAGRPRYEEDRKNREDRSR</sequence>
<reference evidence="2 3" key="1">
    <citation type="submission" date="2023-05" db="EMBL/GenBank/DDBJ databases">
        <authorList>
            <person name="Guo Y."/>
        </authorList>
    </citation>
    <scope>NUCLEOTIDE SEQUENCE [LARGE SCALE GENOMIC DNA]</scope>
    <source>
        <strain evidence="2 3">GR2756</strain>
    </source>
</reference>
<feature type="region of interest" description="Disordered" evidence="1">
    <location>
        <begin position="1"/>
        <end position="62"/>
    </location>
</feature>
<dbReference type="RefSeq" id="WP_315723782.1">
    <property type="nucleotide sequence ID" value="NZ_JAVUPU010000002.1"/>
</dbReference>
<feature type="compositionally biased region" description="Basic and acidic residues" evidence="1">
    <location>
        <begin position="36"/>
        <end position="62"/>
    </location>
</feature>
<protein>
    <submittedName>
        <fullName evidence="2">Uncharacterized protein</fullName>
    </submittedName>
</protein>
<comment type="caution">
    <text evidence="2">The sequence shown here is derived from an EMBL/GenBank/DDBJ whole genome shotgun (WGS) entry which is preliminary data.</text>
</comment>
<name>A0ABU3Q422_9SPHN</name>
<dbReference type="Proteomes" id="UP001259572">
    <property type="component" value="Unassembled WGS sequence"/>
</dbReference>
<evidence type="ECO:0000313" key="3">
    <source>
        <dbReference type="Proteomes" id="UP001259572"/>
    </source>
</evidence>
<keyword evidence="3" id="KW-1185">Reference proteome</keyword>
<feature type="compositionally biased region" description="Basic and acidic residues" evidence="1">
    <location>
        <begin position="9"/>
        <end position="24"/>
    </location>
</feature>